<dbReference type="Pfam" id="PF00015">
    <property type="entry name" value="MCPsignal"/>
    <property type="match status" value="1"/>
</dbReference>
<dbReference type="Proteomes" id="UP000245629">
    <property type="component" value="Chromosome 1"/>
</dbReference>
<evidence type="ECO:0000256" key="2">
    <source>
        <dbReference type="ARBA" id="ARBA00022519"/>
    </source>
</evidence>
<evidence type="ECO:0000313" key="11">
    <source>
        <dbReference type="Proteomes" id="UP000245629"/>
    </source>
</evidence>
<dbReference type="PROSITE" id="PS50192">
    <property type="entry name" value="T_SNARE"/>
    <property type="match status" value="1"/>
</dbReference>
<keyword evidence="2" id="KW-1003">Cell membrane</keyword>
<dbReference type="InterPro" id="IPR003660">
    <property type="entry name" value="HAMP_dom"/>
</dbReference>
<sequence length="691" mass="72743">MRIRTLFVLCISIAGAIAVAVALSLVIQQYNRQNDAQIAHAHVAAFAAVARIAEVTALERGTVNAALLQEKAADQKVLAKISADAATTDKAFAAGLEALGRLPNGKALSGRAEGIAKRWREGRERALPAVELPDSRRDAALVKDYSASMAKLIAEYTPILDEMETTVLKRNAAAGDLISLARLTMDLRATAGNRGVLMTQLVAADEPATPASLEKAAELAGRVDELWTRVQTLVRQLGAGGELGDAVATVKQRYFSEGLALYDTVLKAARVDGRHGLELADFRARQTAFLQAILQIRDAAVAEGLKSLDEEIADARLLMVEAGLLTAAIAAAIFVLASVFNRRVIRPLNGLALLMERLAKGDLEIAVDGVGRKDEVGMLARSLEVFKEAAVTNRRLEEEQHAEQIRKEERQKQIEEYIRSFDRSVSEVLGGMASASSELSHTAESMAALADQTNAQATASAASAEQTSANVQTVAAATEEMAASIQEIGRQVASSTSIASTAATQAQQTVESVRGLAEAANRIGEVVRLIQDIASQTNLLALNATIEAARAGEAGKGFAVVASEVKALANQTSKATEEIGAQIAAVQMATQGTVHAIDEIGTTIASINEIASAIAAAIEEQNATTGEITRNVQQAALGTRDVSGTIVQVNEAASQTGTAATQVLGASRELSQQAEALHREVGTFLAQIRAA</sequence>
<dbReference type="Gene3D" id="1.10.287.950">
    <property type="entry name" value="Methyl-accepting chemotaxis protein"/>
    <property type="match status" value="1"/>
</dbReference>
<keyword evidence="6" id="KW-1133">Transmembrane helix</keyword>
<evidence type="ECO:0000259" key="8">
    <source>
        <dbReference type="PROSITE" id="PS50192"/>
    </source>
</evidence>
<comment type="subcellular location">
    <subcellularLocation>
        <location evidence="1">Cell inner membrane</location>
        <topology evidence="1">Multi-pass membrane protein</topology>
    </subcellularLocation>
</comment>
<proteinExistence type="inferred from homology"/>
<keyword evidence="6" id="KW-0812">Transmembrane</keyword>
<feature type="transmembrane region" description="Helical" evidence="6">
    <location>
        <begin position="317"/>
        <end position="340"/>
    </location>
</feature>
<dbReference type="SMART" id="SM00283">
    <property type="entry name" value="MA"/>
    <property type="match status" value="1"/>
</dbReference>
<evidence type="ECO:0000256" key="4">
    <source>
        <dbReference type="ARBA" id="ARBA00029447"/>
    </source>
</evidence>
<evidence type="ECO:0000256" key="5">
    <source>
        <dbReference type="PROSITE-ProRule" id="PRU00284"/>
    </source>
</evidence>
<dbReference type="GO" id="GO:0005886">
    <property type="term" value="C:plasma membrane"/>
    <property type="evidence" value="ECO:0007669"/>
    <property type="project" value="UniProtKB-SubCell"/>
</dbReference>
<feature type="domain" description="T-SNARE coiled-coil homology" evidence="8">
    <location>
        <begin position="587"/>
        <end position="649"/>
    </location>
</feature>
<dbReference type="PROSITE" id="PS50111">
    <property type="entry name" value="CHEMOTAXIS_TRANSDUC_2"/>
    <property type="match status" value="1"/>
</dbReference>
<feature type="domain" description="Methyl-accepting transducer" evidence="7">
    <location>
        <begin position="435"/>
        <end position="671"/>
    </location>
</feature>
<dbReference type="Pfam" id="PF00672">
    <property type="entry name" value="HAMP"/>
    <property type="match status" value="1"/>
</dbReference>
<dbReference type="PANTHER" id="PTHR32089:SF112">
    <property type="entry name" value="LYSOZYME-LIKE PROTEIN-RELATED"/>
    <property type="match status" value="1"/>
</dbReference>
<dbReference type="GO" id="GO:0007165">
    <property type="term" value="P:signal transduction"/>
    <property type="evidence" value="ECO:0007669"/>
    <property type="project" value="UniProtKB-KW"/>
</dbReference>
<dbReference type="Gene3D" id="6.10.340.10">
    <property type="match status" value="1"/>
</dbReference>
<dbReference type="SMART" id="SM00304">
    <property type="entry name" value="HAMP"/>
    <property type="match status" value="2"/>
</dbReference>
<evidence type="ECO:0000256" key="6">
    <source>
        <dbReference type="SAM" id="Phobius"/>
    </source>
</evidence>
<evidence type="ECO:0000259" key="7">
    <source>
        <dbReference type="PROSITE" id="PS50111"/>
    </source>
</evidence>
<reference evidence="11" key="1">
    <citation type="submission" date="2018-05" db="EMBL/GenBank/DDBJ databases">
        <title>Azospirillum thermophila sp. nov., a novel isolated from hot spring.</title>
        <authorList>
            <person name="Zhao Z."/>
        </authorList>
    </citation>
    <scope>NUCLEOTIDE SEQUENCE [LARGE SCALE GENOMIC DNA]</scope>
    <source>
        <strain evidence="11">CFH 70021</strain>
    </source>
</reference>
<dbReference type="CDD" id="cd06225">
    <property type="entry name" value="HAMP"/>
    <property type="match status" value="1"/>
</dbReference>
<dbReference type="AlphaFoldDB" id="A0A2S2CMH6"/>
<evidence type="ECO:0000256" key="3">
    <source>
        <dbReference type="ARBA" id="ARBA00023224"/>
    </source>
</evidence>
<dbReference type="KEGG" id="azz:DEW08_05645"/>
<dbReference type="PANTHER" id="PTHR32089">
    <property type="entry name" value="METHYL-ACCEPTING CHEMOTAXIS PROTEIN MCPB"/>
    <property type="match status" value="1"/>
</dbReference>
<dbReference type="OrthoDB" id="7295762at2"/>
<dbReference type="SUPFAM" id="SSF58104">
    <property type="entry name" value="Methyl-accepting chemotaxis protein (MCP) signaling domain"/>
    <property type="match status" value="1"/>
</dbReference>
<accession>A0A2S2CMH6</accession>
<dbReference type="InterPro" id="IPR004089">
    <property type="entry name" value="MCPsignal_dom"/>
</dbReference>
<keyword evidence="11" id="KW-1185">Reference proteome</keyword>
<evidence type="ECO:0000313" key="10">
    <source>
        <dbReference type="EMBL" id="AWK85715.1"/>
    </source>
</evidence>
<evidence type="ECO:0000256" key="1">
    <source>
        <dbReference type="ARBA" id="ARBA00004429"/>
    </source>
</evidence>
<keyword evidence="6" id="KW-0472">Membrane</keyword>
<dbReference type="EMBL" id="CP029352">
    <property type="protein sequence ID" value="AWK85715.1"/>
    <property type="molecule type" value="Genomic_DNA"/>
</dbReference>
<keyword evidence="3 5" id="KW-0807">Transducer</keyword>
<keyword evidence="2" id="KW-0997">Cell inner membrane</keyword>
<feature type="domain" description="HAMP" evidence="9">
    <location>
        <begin position="342"/>
        <end position="395"/>
    </location>
</feature>
<evidence type="ECO:0000259" key="9">
    <source>
        <dbReference type="PROSITE" id="PS50885"/>
    </source>
</evidence>
<name>A0A2S2CMH6_9PROT</name>
<comment type="similarity">
    <text evidence="4">Belongs to the methyl-accepting chemotaxis (MCP) protein family.</text>
</comment>
<gene>
    <name evidence="10" type="ORF">DEW08_05645</name>
</gene>
<organism evidence="10 11">
    <name type="scientific">Azospirillum thermophilum</name>
    <dbReference type="NCBI Taxonomy" id="2202148"/>
    <lineage>
        <taxon>Bacteria</taxon>
        <taxon>Pseudomonadati</taxon>
        <taxon>Pseudomonadota</taxon>
        <taxon>Alphaproteobacteria</taxon>
        <taxon>Rhodospirillales</taxon>
        <taxon>Azospirillaceae</taxon>
        <taxon>Azospirillum</taxon>
    </lineage>
</organism>
<dbReference type="InterPro" id="IPR000727">
    <property type="entry name" value="T_SNARE_dom"/>
</dbReference>
<dbReference type="PROSITE" id="PS50885">
    <property type="entry name" value="HAMP"/>
    <property type="match status" value="1"/>
</dbReference>
<protein>
    <submittedName>
        <fullName evidence="10">Methyl-accepting chemotaxis protein</fullName>
    </submittedName>
</protein>